<accession>A0ABV7FUM3</accession>
<evidence type="ECO:0000256" key="2">
    <source>
        <dbReference type="ARBA" id="ARBA00022679"/>
    </source>
</evidence>
<dbReference type="PANTHER" id="PTHR12215">
    <property type="entry name" value="PHOSPHOPANTETHEINE TRANSFERASE"/>
    <property type="match status" value="1"/>
</dbReference>
<keyword evidence="5" id="KW-1185">Reference proteome</keyword>
<dbReference type="GO" id="GO:0016740">
    <property type="term" value="F:transferase activity"/>
    <property type="evidence" value="ECO:0007669"/>
    <property type="project" value="UniProtKB-KW"/>
</dbReference>
<feature type="domain" description="4'-phosphopantetheinyl transferase" evidence="3">
    <location>
        <begin position="125"/>
        <end position="229"/>
    </location>
</feature>
<comment type="caution">
    <text evidence="4">The sequence shown here is derived from an EMBL/GenBank/DDBJ whole genome shotgun (WGS) entry which is preliminary data.</text>
</comment>
<organism evidence="4 5">
    <name type="scientific">Teichococcus globiformis</name>
    <dbReference type="NCBI Taxonomy" id="2307229"/>
    <lineage>
        <taxon>Bacteria</taxon>
        <taxon>Pseudomonadati</taxon>
        <taxon>Pseudomonadota</taxon>
        <taxon>Alphaproteobacteria</taxon>
        <taxon>Acetobacterales</taxon>
        <taxon>Roseomonadaceae</taxon>
        <taxon>Roseomonas</taxon>
    </lineage>
</organism>
<dbReference type="Gene3D" id="3.90.470.20">
    <property type="entry name" value="4'-phosphopantetheinyl transferase domain"/>
    <property type="match status" value="1"/>
</dbReference>
<dbReference type="Proteomes" id="UP001595593">
    <property type="component" value="Unassembled WGS sequence"/>
</dbReference>
<dbReference type="RefSeq" id="WP_379594196.1">
    <property type="nucleotide sequence ID" value="NZ_JBHRTN010000004.1"/>
</dbReference>
<protein>
    <submittedName>
        <fullName evidence="4">4'-phosphopantetheinyl transferase family protein</fullName>
    </submittedName>
</protein>
<dbReference type="InterPro" id="IPR050559">
    <property type="entry name" value="P-Pant_transferase_sf"/>
</dbReference>
<dbReference type="EMBL" id="JBHRTN010000004">
    <property type="protein sequence ID" value="MFC3124067.1"/>
    <property type="molecule type" value="Genomic_DNA"/>
</dbReference>
<dbReference type="InterPro" id="IPR037143">
    <property type="entry name" value="4-PPantetheinyl_Trfase_dom_sf"/>
</dbReference>
<dbReference type="PANTHER" id="PTHR12215:SF10">
    <property type="entry name" value="L-AMINOADIPATE-SEMIALDEHYDE DEHYDROGENASE-PHOSPHOPANTETHEINYL TRANSFERASE"/>
    <property type="match status" value="1"/>
</dbReference>
<dbReference type="Pfam" id="PF01648">
    <property type="entry name" value="ACPS"/>
    <property type="match status" value="1"/>
</dbReference>
<gene>
    <name evidence="4" type="ORF">ACFOD4_03250</name>
</gene>
<evidence type="ECO:0000256" key="1">
    <source>
        <dbReference type="ARBA" id="ARBA00010990"/>
    </source>
</evidence>
<reference evidence="5" key="1">
    <citation type="journal article" date="2019" name="Int. J. Syst. Evol. Microbiol.">
        <title>The Global Catalogue of Microorganisms (GCM) 10K type strain sequencing project: providing services to taxonomists for standard genome sequencing and annotation.</title>
        <authorList>
            <consortium name="The Broad Institute Genomics Platform"/>
            <consortium name="The Broad Institute Genome Sequencing Center for Infectious Disease"/>
            <person name="Wu L."/>
            <person name="Ma J."/>
        </authorList>
    </citation>
    <scope>NUCLEOTIDE SEQUENCE [LARGE SCALE GENOMIC DNA]</scope>
    <source>
        <strain evidence="5">KCTC 52094</strain>
    </source>
</reference>
<proteinExistence type="inferred from homology"/>
<dbReference type="InterPro" id="IPR008278">
    <property type="entry name" value="4-PPantetheinyl_Trfase_dom"/>
</dbReference>
<name>A0ABV7FUM3_9PROT</name>
<evidence type="ECO:0000313" key="5">
    <source>
        <dbReference type="Proteomes" id="UP001595593"/>
    </source>
</evidence>
<comment type="similarity">
    <text evidence="1">Belongs to the P-Pant transferase superfamily. Gsp/Sfp/HetI/AcpT family.</text>
</comment>
<evidence type="ECO:0000259" key="3">
    <source>
        <dbReference type="Pfam" id="PF01648"/>
    </source>
</evidence>
<dbReference type="SUPFAM" id="SSF56214">
    <property type="entry name" value="4'-phosphopantetheinyl transferase"/>
    <property type="match status" value="2"/>
</dbReference>
<sequence>MSVADEPWRPATPAAARELPQSGAQLWLCPLDDDCSEAGAALLDAGERRRAAGFRTPLLRARFIAAHAALRSLVGAALDRPPADLRLVAATGGKPELAPGQGELHFNLSHSGGWALIGLSTRWALGVDVELVRPDPPLQVSSMAFSAREKAVLEALPASRKGSFFYAAWTRKEALAKATGQGMATNFRALDVADGWAEGGGEVRAAALDGPPSLWRFHPLPPLDGAAVALALPALEGVVECLLLRPA</sequence>
<evidence type="ECO:0000313" key="4">
    <source>
        <dbReference type="EMBL" id="MFC3124067.1"/>
    </source>
</evidence>
<keyword evidence="2 4" id="KW-0808">Transferase</keyword>